<dbReference type="PANTHER" id="PTHR31174:SF7">
    <property type="entry name" value="LATE EMBRYOGENESIS ABUNDANT PROTEIN 31-RELATED"/>
    <property type="match status" value="1"/>
</dbReference>
<dbReference type="InterPro" id="IPR007011">
    <property type="entry name" value="LEA_SMP_dom"/>
</dbReference>
<comment type="caution">
    <text evidence="5">The sequence shown here is derived from an EMBL/GenBank/DDBJ whole genome shotgun (WGS) entry which is preliminary data.</text>
</comment>
<reference evidence="5 6" key="1">
    <citation type="submission" date="2019-07" db="EMBL/GenBank/DDBJ databases">
        <title>De Novo Assembly of kiwifruit Actinidia rufa.</title>
        <authorList>
            <person name="Sugita-Konishi S."/>
            <person name="Sato K."/>
            <person name="Mori E."/>
            <person name="Abe Y."/>
            <person name="Kisaki G."/>
            <person name="Hamano K."/>
            <person name="Suezawa K."/>
            <person name="Otani M."/>
            <person name="Fukuda T."/>
            <person name="Manabe T."/>
            <person name="Gomi K."/>
            <person name="Tabuchi M."/>
            <person name="Akimitsu K."/>
            <person name="Kataoka I."/>
        </authorList>
    </citation>
    <scope>NUCLEOTIDE SEQUENCE [LARGE SCALE GENOMIC DNA]</scope>
    <source>
        <strain evidence="6">cv. Fuchu</strain>
    </source>
</reference>
<dbReference type="AlphaFoldDB" id="A0A7J0GS79"/>
<feature type="domain" description="SMP" evidence="4">
    <location>
        <begin position="132"/>
        <end position="190"/>
    </location>
</feature>
<gene>
    <name evidence="5" type="ORF">Acr_23g0020030</name>
</gene>
<proteinExistence type="inferred from homology"/>
<evidence type="ECO:0000256" key="3">
    <source>
        <dbReference type="SAM" id="MobiDB-lite"/>
    </source>
</evidence>
<comment type="similarity">
    <text evidence="1">Belongs to the LEA type SMP family.</text>
</comment>
<feature type="region of interest" description="Disordered" evidence="3">
    <location>
        <begin position="167"/>
        <end position="199"/>
    </location>
</feature>
<dbReference type="PANTHER" id="PTHR31174">
    <property type="entry name" value="SEED MATURATION FAMILY PROTEIN"/>
    <property type="match status" value="1"/>
</dbReference>
<feature type="compositionally biased region" description="Basic and acidic residues" evidence="3">
    <location>
        <begin position="190"/>
        <end position="199"/>
    </location>
</feature>
<evidence type="ECO:0000313" key="6">
    <source>
        <dbReference type="Proteomes" id="UP000585474"/>
    </source>
</evidence>
<feature type="domain" description="SMP" evidence="4">
    <location>
        <begin position="16"/>
        <end position="70"/>
    </location>
</feature>
<name>A0A7J0GS79_9ERIC</name>
<dbReference type="OrthoDB" id="2014755at2759"/>
<dbReference type="InterPro" id="IPR042971">
    <property type="entry name" value="LEA_SMP"/>
</dbReference>
<evidence type="ECO:0000259" key="4">
    <source>
        <dbReference type="Pfam" id="PF04927"/>
    </source>
</evidence>
<sequence>MSQEQPQRPKTEQEPIKYGDVFSVSGDLASMPIAPQDAAAMQVAENMTLGKTQKGGPAAVMQSTAAMNERRGAICHDEVTDVTRDQGVTVTETILADRRVILESVGDQIVGQYTAPVTGQGRAPAPALRDAVTIGDALEATALSAGDKPVDQSDAAAIQAAEMRATGTNEISPGGVGATAQSAATRNVRAMRDEDKTKLSDVLEDASAKLPSDKVATREDAEGIIGAEIRNNPRMATHPGGVADSVAAAARLNMK</sequence>
<evidence type="ECO:0000256" key="2">
    <source>
        <dbReference type="ARBA" id="ARBA00022737"/>
    </source>
</evidence>
<dbReference type="Proteomes" id="UP000585474">
    <property type="component" value="Unassembled WGS sequence"/>
</dbReference>
<protein>
    <submittedName>
        <fullName evidence="5">Seed maturation protein</fullName>
    </submittedName>
</protein>
<evidence type="ECO:0000256" key="1">
    <source>
        <dbReference type="ARBA" id="ARBA00010733"/>
    </source>
</evidence>
<organism evidence="5 6">
    <name type="scientific">Actinidia rufa</name>
    <dbReference type="NCBI Taxonomy" id="165716"/>
    <lineage>
        <taxon>Eukaryota</taxon>
        <taxon>Viridiplantae</taxon>
        <taxon>Streptophyta</taxon>
        <taxon>Embryophyta</taxon>
        <taxon>Tracheophyta</taxon>
        <taxon>Spermatophyta</taxon>
        <taxon>Magnoliopsida</taxon>
        <taxon>eudicotyledons</taxon>
        <taxon>Gunneridae</taxon>
        <taxon>Pentapetalae</taxon>
        <taxon>asterids</taxon>
        <taxon>Ericales</taxon>
        <taxon>Actinidiaceae</taxon>
        <taxon>Actinidia</taxon>
    </lineage>
</organism>
<keyword evidence="6" id="KW-1185">Reference proteome</keyword>
<evidence type="ECO:0000313" key="5">
    <source>
        <dbReference type="EMBL" id="GFZ13618.1"/>
    </source>
</evidence>
<dbReference type="EMBL" id="BJWL01000023">
    <property type="protein sequence ID" value="GFZ13618.1"/>
    <property type="molecule type" value="Genomic_DNA"/>
</dbReference>
<accession>A0A7J0GS79</accession>
<dbReference type="Pfam" id="PF04927">
    <property type="entry name" value="SMP"/>
    <property type="match status" value="3"/>
</dbReference>
<feature type="domain" description="SMP" evidence="4">
    <location>
        <begin position="197"/>
        <end position="254"/>
    </location>
</feature>
<keyword evidence="2" id="KW-0677">Repeat</keyword>